<keyword evidence="1" id="KW-0813">Transport</keyword>
<dbReference type="Pfam" id="PF00005">
    <property type="entry name" value="ABC_tran"/>
    <property type="match status" value="1"/>
</dbReference>
<proteinExistence type="predicted"/>
<reference evidence="5 6" key="1">
    <citation type="journal article" date="2023" name="bioRxiv">
        <title>An intranuclear bacterial parasite of deep-sea mussels expresses apoptosis inhibitors acquired from its host.</title>
        <authorList>
            <person name="Gonzalez Porras M.A."/>
            <person name="Assie A."/>
            <person name="Tietjen M."/>
            <person name="Violette M."/>
            <person name="Kleiner M."/>
            <person name="Gruber-Vodicka H."/>
            <person name="Dubilier N."/>
            <person name="Leisch N."/>
        </authorList>
    </citation>
    <scope>NUCLEOTIDE SEQUENCE [LARGE SCALE GENOMIC DNA]</scope>
    <source>
        <strain evidence="5">IAP13</strain>
    </source>
</reference>
<protein>
    <submittedName>
        <fullName evidence="5">ATP-binding cassette domain-containing protein</fullName>
    </submittedName>
</protein>
<dbReference type="InterPro" id="IPR003593">
    <property type="entry name" value="AAA+_ATPase"/>
</dbReference>
<accession>A0AA90NL78</accession>
<sequence>MTEVNDNFIEIRGLTFYRGERTIFKDIDLDIPRGKIVSIMGPSGTGKTTLLKLIGKQLKPDAGRVIVDGCDLASLSRDQLFKLRRKMGMLFQSGALFTDLSVFENIAFPLRAHTRLPESMIRDVVLIKLQAVGLRGASRLMPSELSGGMNRRVALARAIALDPDMVLYDEPFVGQDPIALGVLVQLIRRLNKVLGVTSVVVSHNLHETASISDYIYLISDGEVIGQGHPAEMQKSEDIRVKQFMMGLPDGPVPFHYPATDFRDDLLRGADEF</sequence>
<comment type="caution">
    <text evidence="5">The sequence shown here is derived from an EMBL/GenBank/DDBJ whole genome shotgun (WGS) entry which is preliminary data.</text>
</comment>
<dbReference type="SUPFAM" id="SSF52540">
    <property type="entry name" value="P-loop containing nucleoside triphosphate hydrolases"/>
    <property type="match status" value="1"/>
</dbReference>
<gene>
    <name evidence="5" type="ORF">QS748_05400</name>
</gene>
<evidence type="ECO:0000313" key="5">
    <source>
        <dbReference type="EMBL" id="MDP0588647.1"/>
    </source>
</evidence>
<dbReference type="Gene3D" id="3.40.50.300">
    <property type="entry name" value="P-loop containing nucleotide triphosphate hydrolases"/>
    <property type="match status" value="1"/>
</dbReference>
<evidence type="ECO:0000313" key="6">
    <source>
        <dbReference type="Proteomes" id="UP001178148"/>
    </source>
</evidence>
<dbReference type="Proteomes" id="UP001178148">
    <property type="component" value="Unassembled WGS sequence"/>
</dbReference>
<evidence type="ECO:0000256" key="1">
    <source>
        <dbReference type="ARBA" id="ARBA00022448"/>
    </source>
</evidence>
<dbReference type="PANTHER" id="PTHR43023:SF6">
    <property type="entry name" value="INTERMEMBRANE PHOSPHOLIPID TRANSPORT SYSTEM ATP-BINDING PROTEIN MLAF"/>
    <property type="match status" value="1"/>
</dbReference>
<feature type="domain" description="ABC transporter" evidence="4">
    <location>
        <begin position="9"/>
        <end position="245"/>
    </location>
</feature>
<dbReference type="InterPro" id="IPR003439">
    <property type="entry name" value="ABC_transporter-like_ATP-bd"/>
</dbReference>
<organism evidence="5 6">
    <name type="scientific">Candidatus Endonucleibacter bathymodioli</name>
    <dbReference type="NCBI Taxonomy" id="539814"/>
    <lineage>
        <taxon>Bacteria</taxon>
        <taxon>Pseudomonadati</taxon>
        <taxon>Pseudomonadota</taxon>
        <taxon>Gammaproteobacteria</taxon>
        <taxon>Oceanospirillales</taxon>
        <taxon>Endozoicomonadaceae</taxon>
        <taxon>Candidatus Endonucleibacter</taxon>
    </lineage>
</organism>
<evidence type="ECO:0000256" key="2">
    <source>
        <dbReference type="ARBA" id="ARBA00022741"/>
    </source>
</evidence>
<dbReference type="GO" id="GO:0005524">
    <property type="term" value="F:ATP binding"/>
    <property type="evidence" value="ECO:0007669"/>
    <property type="project" value="UniProtKB-KW"/>
</dbReference>
<dbReference type="PROSITE" id="PS50893">
    <property type="entry name" value="ABC_TRANSPORTER_2"/>
    <property type="match status" value="1"/>
</dbReference>
<keyword evidence="6" id="KW-1185">Reference proteome</keyword>
<name>A0AA90NL78_9GAMM</name>
<dbReference type="EMBL" id="JASXSV010000006">
    <property type="protein sequence ID" value="MDP0588647.1"/>
    <property type="molecule type" value="Genomic_DNA"/>
</dbReference>
<dbReference type="GO" id="GO:0016887">
    <property type="term" value="F:ATP hydrolysis activity"/>
    <property type="evidence" value="ECO:0007669"/>
    <property type="project" value="InterPro"/>
</dbReference>
<evidence type="ECO:0000256" key="3">
    <source>
        <dbReference type="ARBA" id="ARBA00022840"/>
    </source>
</evidence>
<dbReference type="CDD" id="cd03261">
    <property type="entry name" value="ABC_Org_Solvent_Resistant"/>
    <property type="match status" value="1"/>
</dbReference>
<keyword evidence="2" id="KW-0547">Nucleotide-binding</keyword>
<keyword evidence="3 5" id="KW-0067">ATP-binding</keyword>
<dbReference type="InterPro" id="IPR027417">
    <property type="entry name" value="P-loop_NTPase"/>
</dbReference>
<dbReference type="AlphaFoldDB" id="A0AA90NL78"/>
<evidence type="ECO:0000259" key="4">
    <source>
        <dbReference type="PROSITE" id="PS50893"/>
    </source>
</evidence>
<dbReference type="SMART" id="SM00382">
    <property type="entry name" value="AAA"/>
    <property type="match status" value="1"/>
</dbReference>
<dbReference type="PANTHER" id="PTHR43023">
    <property type="entry name" value="PROTEIN TRIGALACTOSYLDIACYLGLYCEROL 3, CHLOROPLASTIC"/>
    <property type="match status" value="1"/>
</dbReference>